<evidence type="ECO:0000313" key="5">
    <source>
        <dbReference type="EMBL" id="WOO41187.1"/>
    </source>
</evidence>
<organism evidence="5 6">
    <name type="scientific">Rubellicoccus peritrichatus</name>
    <dbReference type="NCBI Taxonomy" id="3080537"/>
    <lineage>
        <taxon>Bacteria</taxon>
        <taxon>Pseudomonadati</taxon>
        <taxon>Verrucomicrobiota</taxon>
        <taxon>Opitutia</taxon>
        <taxon>Puniceicoccales</taxon>
        <taxon>Cerasicoccaceae</taxon>
        <taxon>Rubellicoccus</taxon>
    </lineage>
</organism>
<gene>
    <name evidence="5" type="ORF">RZN69_21410</name>
</gene>
<dbReference type="Pfam" id="PF03938">
    <property type="entry name" value="OmpH"/>
    <property type="match status" value="1"/>
</dbReference>
<feature type="coiled-coil region" evidence="3">
    <location>
        <begin position="98"/>
        <end position="125"/>
    </location>
</feature>
<dbReference type="GO" id="GO:0050821">
    <property type="term" value="P:protein stabilization"/>
    <property type="evidence" value="ECO:0007669"/>
    <property type="project" value="TreeGrafter"/>
</dbReference>
<dbReference type="Gene3D" id="3.30.910.20">
    <property type="entry name" value="Skp domain"/>
    <property type="match status" value="1"/>
</dbReference>
<keyword evidence="6" id="KW-1185">Reference proteome</keyword>
<feature type="chain" id="PRO_5042907359" evidence="4">
    <location>
        <begin position="20"/>
        <end position="186"/>
    </location>
</feature>
<evidence type="ECO:0000256" key="3">
    <source>
        <dbReference type="SAM" id="Coils"/>
    </source>
</evidence>
<dbReference type="InterPro" id="IPR024930">
    <property type="entry name" value="Skp_dom_sf"/>
</dbReference>
<proteinExistence type="inferred from homology"/>
<dbReference type="PANTHER" id="PTHR35089:SF1">
    <property type="entry name" value="CHAPERONE PROTEIN SKP"/>
    <property type="match status" value="1"/>
</dbReference>
<evidence type="ECO:0000256" key="4">
    <source>
        <dbReference type="SAM" id="SignalP"/>
    </source>
</evidence>
<evidence type="ECO:0000313" key="6">
    <source>
        <dbReference type="Proteomes" id="UP001304300"/>
    </source>
</evidence>
<dbReference type="KEGG" id="puo:RZN69_21410"/>
<dbReference type="SMART" id="SM00935">
    <property type="entry name" value="OmpH"/>
    <property type="match status" value="1"/>
</dbReference>
<evidence type="ECO:0000256" key="1">
    <source>
        <dbReference type="ARBA" id="ARBA00009091"/>
    </source>
</evidence>
<dbReference type="GO" id="GO:0005829">
    <property type="term" value="C:cytosol"/>
    <property type="evidence" value="ECO:0007669"/>
    <property type="project" value="TreeGrafter"/>
</dbReference>
<dbReference type="InterPro" id="IPR005632">
    <property type="entry name" value="Chaperone_Skp"/>
</dbReference>
<dbReference type="PANTHER" id="PTHR35089">
    <property type="entry name" value="CHAPERONE PROTEIN SKP"/>
    <property type="match status" value="1"/>
</dbReference>
<keyword evidence="3" id="KW-0175">Coiled coil</keyword>
<dbReference type="SUPFAM" id="SSF111384">
    <property type="entry name" value="OmpH-like"/>
    <property type="match status" value="1"/>
</dbReference>
<comment type="similarity">
    <text evidence="1">Belongs to the Skp family.</text>
</comment>
<evidence type="ECO:0000256" key="2">
    <source>
        <dbReference type="ARBA" id="ARBA00022729"/>
    </source>
</evidence>
<dbReference type="EMBL" id="CP136920">
    <property type="protein sequence ID" value="WOO41187.1"/>
    <property type="molecule type" value="Genomic_DNA"/>
</dbReference>
<sequence length="186" mass="20791">MIKKTALTLVALLSLTAFGFAQKTPLVLTVDMGQLYNDYWKAQEAQAKFNASVENAQQEIQAMIEEGMSMATDLQGMQEKISNPALTDASKQEIATEAQSKANLIRQKEAEVNNFRQQTDRTLQQRRQSIINLHLSEIREVVVEVAKEKGADLVLNTNGLAVVYFDESFDVTKDVLTKLNANKPQE</sequence>
<reference evidence="5 6" key="1">
    <citation type="submission" date="2023-10" db="EMBL/GenBank/DDBJ databases">
        <title>Rubellicoccus peritrichatus gen. nov., sp. nov., isolated from an algae of coral reef tank.</title>
        <authorList>
            <person name="Luo J."/>
        </authorList>
    </citation>
    <scope>NUCLEOTIDE SEQUENCE [LARGE SCALE GENOMIC DNA]</scope>
    <source>
        <strain evidence="5 6">CR14</strain>
    </source>
</reference>
<dbReference type="AlphaFoldDB" id="A0AAQ3L9L1"/>
<keyword evidence="2 4" id="KW-0732">Signal</keyword>
<accession>A0AAQ3L9L1</accession>
<protein>
    <submittedName>
        <fullName evidence="5">OmpH family outer membrane protein</fullName>
    </submittedName>
</protein>
<dbReference type="Proteomes" id="UP001304300">
    <property type="component" value="Chromosome"/>
</dbReference>
<name>A0AAQ3L9L1_9BACT</name>
<dbReference type="RefSeq" id="WP_317833605.1">
    <property type="nucleotide sequence ID" value="NZ_CP136920.1"/>
</dbReference>
<feature type="signal peptide" evidence="4">
    <location>
        <begin position="1"/>
        <end position="19"/>
    </location>
</feature>
<dbReference type="GO" id="GO:0051082">
    <property type="term" value="F:unfolded protein binding"/>
    <property type="evidence" value="ECO:0007669"/>
    <property type="project" value="InterPro"/>
</dbReference>